<accession>A0A317FH91</accession>
<dbReference type="PROSITE" id="PS51257">
    <property type="entry name" value="PROKAR_LIPOPROTEIN"/>
    <property type="match status" value="1"/>
</dbReference>
<reference evidence="4" key="1">
    <citation type="submission" date="2018-05" db="EMBL/GenBank/DDBJ databases">
        <authorList>
            <person name="Du Z."/>
            <person name="Wang X."/>
        </authorList>
    </citation>
    <scope>NUCLEOTIDE SEQUENCE [LARGE SCALE GENOMIC DNA]</scope>
    <source>
        <strain evidence="4">CQN31</strain>
    </source>
</reference>
<feature type="chain" id="PRO_5016278219" evidence="2">
    <location>
        <begin position="23"/>
        <end position="305"/>
    </location>
</feature>
<comment type="caution">
    <text evidence="3">The sequence shown here is derived from an EMBL/GenBank/DDBJ whole genome shotgun (WGS) entry which is preliminary data.</text>
</comment>
<dbReference type="AlphaFoldDB" id="A0A317FH91"/>
<keyword evidence="4" id="KW-1185">Reference proteome</keyword>
<protein>
    <submittedName>
        <fullName evidence="3">Uncharacterized protein</fullName>
    </submittedName>
</protein>
<name>A0A317FH91_9PROT</name>
<keyword evidence="2" id="KW-0732">Signal</keyword>
<dbReference type="RefSeq" id="WP_109869051.1">
    <property type="nucleotide sequence ID" value="NZ_QGNA01000001.1"/>
</dbReference>
<evidence type="ECO:0000313" key="3">
    <source>
        <dbReference type="EMBL" id="PWS38430.1"/>
    </source>
</evidence>
<evidence type="ECO:0000313" key="4">
    <source>
        <dbReference type="Proteomes" id="UP000245765"/>
    </source>
</evidence>
<proteinExistence type="predicted"/>
<feature type="compositionally biased region" description="Low complexity" evidence="1">
    <location>
        <begin position="296"/>
        <end position="305"/>
    </location>
</feature>
<feature type="region of interest" description="Disordered" evidence="1">
    <location>
        <begin position="275"/>
        <end position="305"/>
    </location>
</feature>
<evidence type="ECO:0000256" key="1">
    <source>
        <dbReference type="SAM" id="MobiDB-lite"/>
    </source>
</evidence>
<dbReference type="EMBL" id="QGNA01000001">
    <property type="protein sequence ID" value="PWS38430.1"/>
    <property type="molecule type" value="Genomic_DNA"/>
</dbReference>
<feature type="signal peptide" evidence="2">
    <location>
        <begin position="1"/>
        <end position="22"/>
    </location>
</feature>
<gene>
    <name evidence="3" type="ORF">DFH01_03855</name>
</gene>
<evidence type="ECO:0000256" key="2">
    <source>
        <dbReference type="SAM" id="SignalP"/>
    </source>
</evidence>
<sequence>MGRDRRSAAACRRLGGAVLVLAAVSLAGCTQPDPVTSAGADLARVRAGLPAAPLPLRAGLHESPSIAGASPATAGNVAAIALGLPAGGVLYGMVGLCQGVSDPLGLLVCIPIGAGIGGIVGVGAAVTELAHVTTSEEPLAEAAARLRLRAAPERLGACLRDALVARSGGRMVLAADGTEGALVASFNAVGLVSEQSGQLNPSDPQLRLALSVQGELPPAAAGDPAKRRWSWRSEAHRFSDWAAPDGATFERELGLGIGLLTRRILGDVFPQDLPAGPRLSAAEQDAQRLACPPPAGAVTPPAAAP</sequence>
<organism evidence="3 4">
    <name type="scientific">Falsiroseomonas bella</name>
    <dbReference type="NCBI Taxonomy" id="2184016"/>
    <lineage>
        <taxon>Bacteria</taxon>
        <taxon>Pseudomonadati</taxon>
        <taxon>Pseudomonadota</taxon>
        <taxon>Alphaproteobacteria</taxon>
        <taxon>Acetobacterales</taxon>
        <taxon>Roseomonadaceae</taxon>
        <taxon>Falsiroseomonas</taxon>
    </lineage>
</organism>
<dbReference type="Proteomes" id="UP000245765">
    <property type="component" value="Unassembled WGS sequence"/>
</dbReference>